<accession>A0A8H9NCH3</accession>
<organism evidence="1 2">
    <name type="scientific">Vibrio parahaemolyticus</name>
    <dbReference type="NCBI Taxonomy" id="670"/>
    <lineage>
        <taxon>Bacteria</taxon>
        <taxon>Pseudomonadati</taxon>
        <taxon>Pseudomonadota</taxon>
        <taxon>Gammaproteobacteria</taxon>
        <taxon>Vibrionales</taxon>
        <taxon>Vibrionaceae</taxon>
        <taxon>Vibrio</taxon>
    </lineage>
</organism>
<comment type="caution">
    <text evidence="1">The sequence shown here is derived from an EMBL/GenBank/DDBJ whole genome shotgun (WGS) entry which is preliminary data.</text>
</comment>
<reference evidence="1 2" key="1">
    <citation type="submission" date="2019-08" db="EMBL/GenBank/DDBJ databases">
        <title>Emerging of two pre-pandemic pathogenic O4:KUT lineages of Vibrio parahaemolyticus in coastal eastern China.</title>
        <authorList>
            <person name="Yu H."/>
        </authorList>
    </citation>
    <scope>NUCLEOTIDE SEQUENCE [LARGE SCALE GENOMIC DNA]</scope>
    <source>
        <strain evidence="1 2">HZ17-383</strain>
    </source>
</reference>
<sequence length="196" mass="22558">MPKIFVKEFSAIATESGTKKLNLIKKQKNKKPYNPAVDYYKKFREKIVSILKHKGQLLELKELAEKVPNDKKGNYSSLAKSFVAWAKGKNISWHEPIRKSYLSNITEIVCNPELNLNIDGVNYVIKLYFSVNERMTQDRANYMCFTMQSAFDDNTQNYAVLDVQTKKMYSFTGNADTFAISVESEIASIERAWSQL</sequence>
<name>A0A8H9NCH3_VIBPH</name>
<proteinExistence type="predicted"/>
<protein>
    <submittedName>
        <fullName evidence="1">Uncharacterized protein</fullName>
    </submittedName>
</protein>
<dbReference type="EMBL" id="VRMQ01000023">
    <property type="protein sequence ID" value="TXN11315.1"/>
    <property type="molecule type" value="Genomic_DNA"/>
</dbReference>
<dbReference type="RefSeq" id="WP_053350848.1">
    <property type="nucleotide sequence ID" value="NZ_CP068641.1"/>
</dbReference>
<dbReference type="AlphaFoldDB" id="A0A8H9NCH3"/>
<evidence type="ECO:0000313" key="1">
    <source>
        <dbReference type="EMBL" id="TXN11315.1"/>
    </source>
</evidence>
<evidence type="ECO:0000313" key="2">
    <source>
        <dbReference type="Proteomes" id="UP000321504"/>
    </source>
</evidence>
<dbReference type="Proteomes" id="UP000321504">
    <property type="component" value="Unassembled WGS sequence"/>
</dbReference>
<gene>
    <name evidence="1" type="ORF">FVP01_25055</name>
</gene>